<gene>
    <name evidence="2" type="ORF">IG616_02240</name>
</gene>
<dbReference type="EMBL" id="JACYXI010000001">
    <property type="protein sequence ID" value="MBD8890352.1"/>
    <property type="molecule type" value="Genomic_DNA"/>
</dbReference>
<dbReference type="Proteomes" id="UP000632063">
    <property type="component" value="Unassembled WGS sequence"/>
</dbReference>
<reference evidence="3" key="1">
    <citation type="submission" date="2020-09" db="EMBL/GenBank/DDBJ databases">
        <title>The genome sequence of strain Labrenzia suaedae 4C16A.</title>
        <authorList>
            <person name="Liu Y."/>
        </authorList>
    </citation>
    <scope>NUCLEOTIDE SEQUENCE [LARGE SCALE GENOMIC DNA]</scope>
    <source>
        <strain evidence="3">4C16A</strain>
    </source>
</reference>
<dbReference type="InterPro" id="IPR009506">
    <property type="entry name" value="YjiS-like"/>
</dbReference>
<accession>A0ABR9CJ78</accession>
<feature type="domain" description="YjiS-like" evidence="1">
    <location>
        <begin position="23"/>
        <end position="58"/>
    </location>
</feature>
<reference evidence="2 3" key="2">
    <citation type="journal article" date="2021" name="Int. J. Syst. Evol. Microbiol.">
        <title>Roseibium litorale sp. nov., isolated from a tidal flat sediment and proposal for the reclassification of Labrenzia polysiphoniae as Roseibium polysiphoniae comb. nov.</title>
        <authorList>
            <person name="Liu Y."/>
            <person name="Pei T."/>
            <person name="Du J."/>
            <person name="Chao M."/>
            <person name="Deng M.R."/>
            <person name="Zhu H."/>
        </authorList>
    </citation>
    <scope>NUCLEOTIDE SEQUENCE [LARGE SCALE GENOMIC DNA]</scope>
    <source>
        <strain evidence="2 3">4C16A</strain>
    </source>
</reference>
<comment type="caution">
    <text evidence="2">The sequence shown here is derived from an EMBL/GenBank/DDBJ whole genome shotgun (WGS) entry which is preliminary data.</text>
</comment>
<protein>
    <submittedName>
        <fullName evidence="2">DUF1127 domain-containing protein</fullName>
    </submittedName>
</protein>
<evidence type="ECO:0000313" key="3">
    <source>
        <dbReference type="Proteomes" id="UP000632063"/>
    </source>
</evidence>
<sequence length="72" mass="8580">MNIVSVEPRDRLEAGRSIVRLVLERIRIWRLVHRSRRQLEGMPDHALEDLGLTRSDVRKEAARAFWDHNHRS</sequence>
<name>A0ABR9CJ78_9HYPH</name>
<dbReference type="Pfam" id="PF06568">
    <property type="entry name" value="YjiS-like"/>
    <property type="match status" value="1"/>
</dbReference>
<keyword evidence="3" id="KW-1185">Reference proteome</keyword>
<organism evidence="2 3">
    <name type="scientific">Roseibium litorale</name>
    <dbReference type="NCBI Taxonomy" id="2803841"/>
    <lineage>
        <taxon>Bacteria</taxon>
        <taxon>Pseudomonadati</taxon>
        <taxon>Pseudomonadota</taxon>
        <taxon>Alphaproteobacteria</taxon>
        <taxon>Hyphomicrobiales</taxon>
        <taxon>Stappiaceae</taxon>
        <taxon>Roseibium</taxon>
    </lineage>
</organism>
<proteinExistence type="predicted"/>
<evidence type="ECO:0000259" key="1">
    <source>
        <dbReference type="Pfam" id="PF06568"/>
    </source>
</evidence>
<evidence type="ECO:0000313" key="2">
    <source>
        <dbReference type="EMBL" id="MBD8890352.1"/>
    </source>
</evidence>